<dbReference type="SMART" id="SM00248">
    <property type="entry name" value="ANK"/>
    <property type="match status" value="8"/>
</dbReference>
<keyword evidence="5 7" id="KW-0040">ANK repeat</keyword>
<feature type="transmembrane region" description="Helical" evidence="9">
    <location>
        <begin position="1001"/>
        <end position="1027"/>
    </location>
</feature>
<keyword evidence="4 9" id="KW-1133">Transmembrane helix</keyword>
<dbReference type="InterPro" id="IPR002110">
    <property type="entry name" value="Ankyrin_rpt"/>
</dbReference>
<feature type="repeat" description="ANK" evidence="7">
    <location>
        <begin position="78"/>
        <end position="110"/>
    </location>
</feature>
<feature type="repeat" description="ANK" evidence="7">
    <location>
        <begin position="111"/>
        <end position="143"/>
    </location>
</feature>
<dbReference type="InterPro" id="IPR036770">
    <property type="entry name" value="Ankyrin_rpt-contain_sf"/>
</dbReference>
<evidence type="ECO:0000256" key="1">
    <source>
        <dbReference type="ARBA" id="ARBA00004141"/>
    </source>
</evidence>
<evidence type="ECO:0000256" key="8">
    <source>
        <dbReference type="SAM" id="MobiDB-lite"/>
    </source>
</evidence>
<reference evidence="10" key="1">
    <citation type="submission" date="2021-03" db="EMBL/GenBank/DDBJ databases">
        <authorList>
            <person name="Tagirdzhanova G."/>
        </authorList>
    </citation>
    <scope>NUCLEOTIDE SEQUENCE</scope>
</reference>
<organism evidence="10 11">
    <name type="scientific">Heterodermia speciosa</name>
    <dbReference type="NCBI Taxonomy" id="116794"/>
    <lineage>
        <taxon>Eukaryota</taxon>
        <taxon>Fungi</taxon>
        <taxon>Dikarya</taxon>
        <taxon>Ascomycota</taxon>
        <taxon>Pezizomycotina</taxon>
        <taxon>Lecanoromycetes</taxon>
        <taxon>OSLEUM clade</taxon>
        <taxon>Lecanoromycetidae</taxon>
        <taxon>Caliciales</taxon>
        <taxon>Physciaceae</taxon>
        <taxon>Heterodermia</taxon>
    </lineage>
</organism>
<gene>
    <name evidence="10" type="ORF">HETSPECPRED_002545</name>
</gene>
<accession>A0A8H3EZS9</accession>
<dbReference type="Pfam" id="PF00023">
    <property type="entry name" value="Ank"/>
    <property type="match status" value="1"/>
</dbReference>
<feature type="repeat" description="ANK" evidence="7">
    <location>
        <begin position="221"/>
        <end position="255"/>
    </location>
</feature>
<feature type="repeat" description="ANK" evidence="7">
    <location>
        <begin position="256"/>
        <end position="288"/>
    </location>
</feature>
<dbReference type="GO" id="GO:0046873">
    <property type="term" value="F:metal ion transmembrane transporter activity"/>
    <property type="evidence" value="ECO:0007669"/>
    <property type="project" value="InterPro"/>
</dbReference>
<evidence type="ECO:0000256" key="4">
    <source>
        <dbReference type="ARBA" id="ARBA00022989"/>
    </source>
</evidence>
<proteinExistence type="predicted"/>
<dbReference type="Gene3D" id="1.20.58.340">
    <property type="entry name" value="Magnesium transport protein CorA, transmembrane region"/>
    <property type="match status" value="1"/>
</dbReference>
<sequence length="1123" mass="126757">MSSIGSRGPDSWHAQLIQAASRGDEPKVKDLVREGFPREDVRKDAIRIALQRVAGRGHEQLTRLLLEEGAAVDAPLEGEVPPLFRAAELGRDNIVKILIQHGATTESRDRAKRTAIFPAAQRNHKVTLSLLLQAGADVNVRDVDDQNLMLCLASEKSEKLMKWEDEIIRMLLRTDLDLEAKDKEGRTALLWAAATGKVNLVKLVLTGRSHNNANIKATNNRGKTALHLAVESKTNRLALVKTLLEHEANVHAVSDGGWTALLNAADKGYEDVASVLLDWGANVNARTLNNKMTGLHWSARNGHINVVKLFLQRPGLLRDSKNSSGETPLLGAAQNGHIDIVSLLSPVKIGDQLSSTAQAACRGFQATVVDFGMEHRPVNTTKYPVFDLLYGWDEKAQKPTVTTVVRNVPAKPTFRWIHLPANNVAWVETLITKHFIENSVSDIEGFKALEKIFGQQHRGPRVHAHFMRPLCQRMQPTGKDEPSLGLTDSTDEAAHVQPEAAKPIMVLPDQENTLIENPKTLPKPVKKRFRSDDNVKMIEKPRATTHSSSTSKKTGEGLQMNAASHKRKGDRQSSRSGMLTKKKLERSGNIVLFMPYLHYETHEQRMKMTEAINRATRTTESHCGPDSGFSCDELLMRAYLPNSQSAHSTHNLLHIRRTLDQFYYHAISTESRDEDQVVYRYTRKQKHETKVFMVDQLWLWTLGNDLIITSFPQRWEQPKDDPLNVLDGIIADMDSKTRPPVKSVHHLASLITGRCSGVFDRHRVGGEHYQFLDMFESSIGEVTNKETELFKKFNEASKKAAEWLIHQRQRGQAQLLDNSSSDSDPIRDPTFVDTLLDIGEETNLLAEAKDIRDELNMISMVLKHQVSVIEDLKHALLEEAKGPQEQQRQSEINKRFREQHKVIDVHLKDVERMDKQADSIYTSLTHLLDLKQKHANAFEARFARDQAAFTGRQGQTIMVFTIVTIVFLPMSFIAAVFAIPVRDFPHRDGAPSIPFSYVSKIMFGVGLAISIPLIAVAFAVDNLGLLIRRTLRSLVFWRRAPQESTAQRRNSRRLSEVNVDDEKIFQIPRKSGDTYRRRGSSFDIDGETRPTRRSIYSKERSWKDDSRNGIRMSRDLERGFAAR</sequence>
<feature type="region of interest" description="Disordered" evidence="8">
    <location>
        <begin position="1072"/>
        <end position="1108"/>
    </location>
</feature>
<evidence type="ECO:0000256" key="9">
    <source>
        <dbReference type="SAM" id="Phobius"/>
    </source>
</evidence>
<keyword evidence="6 9" id="KW-0472">Membrane</keyword>
<feature type="region of interest" description="Disordered" evidence="8">
    <location>
        <begin position="514"/>
        <end position="581"/>
    </location>
</feature>
<feature type="compositionally biased region" description="Basic and acidic residues" evidence="8">
    <location>
        <begin position="1086"/>
        <end position="1108"/>
    </location>
</feature>
<dbReference type="PANTHER" id="PTHR24198:SF165">
    <property type="entry name" value="ANKYRIN REPEAT-CONTAINING PROTEIN-RELATED"/>
    <property type="match status" value="1"/>
</dbReference>
<dbReference type="GO" id="GO:0016020">
    <property type="term" value="C:membrane"/>
    <property type="evidence" value="ECO:0007669"/>
    <property type="project" value="UniProtKB-SubCell"/>
</dbReference>
<feature type="transmembrane region" description="Helical" evidence="9">
    <location>
        <begin position="957"/>
        <end position="981"/>
    </location>
</feature>
<feature type="compositionally biased region" description="Basic and acidic residues" evidence="8">
    <location>
        <begin position="530"/>
        <end position="542"/>
    </location>
</feature>
<evidence type="ECO:0000256" key="6">
    <source>
        <dbReference type="ARBA" id="ARBA00023136"/>
    </source>
</evidence>
<evidence type="ECO:0000256" key="3">
    <source>
        <dbReference type="ARBA" id="ARBA00022737"/>
    </source>
</evidence>
<evidence type="ECO:0000256" key="7">
    <source>
        <dbReference type="PROSITE-ProRule" id="PRU00023"/>
    </source>
</evidence>
<dbReference type="Proteomes" id="UP000664521">
    <property type="component" value="Unassembled WGS sequence"/>
</dbReference>
<keyword evidence="11" id="KW-1185">Reference proteome</keyword>
<dbReference type="PROSITE" id="PS50297">
    <property type="entry name" value="ANK_REP_REGION"/>
    <property type="match status" value="3"/>
</dbReference>
<dbReference type="SUPFAM" id="SSF144083">
    <property type="entry name" value="Magnesium transport protein CorA, transmembrane region"/>
    <property type="match status" value="1"/>
</dbReference>
<evidence type="ECO:0000313" key="11">
    <source>
        <dbReference type="Proteomes" id="UP000664521"/>
    </source>
</evidence>
<evidence type="ECO:0000256" key="5">
    <source>
        <dbReference type="ARBA" id="ARBA00023043"/>
    </source>
</evidence>
<evidence type="ECO:0008006" key="12">
    <source>
        <dbReference type="Google" id="ProtNLM"/>
    </source>
</evidence>
<dbReference type="PROSITE" id="PS50088">
    <property type="entry name" value="ANK_REPEAT"/>
    <property type="match status" value="4"/>
</dbReference>
<dbReference type="PANTHER" id="PTHR24198">
    <property type="entry name" value="ANKYRIN REPEAT AND PROTEIN KINASE DOMAIN-CONTAINING PROTEIN"/>
    <property type="match status" value="1"/>
</dbReference>
<evidence type="ECO:0000256" key="2">
    <source>
        <dbReference type="ARBA" id="ARBA00022692"/>
    </source>
</evidence>
<dbReference type="OrthoDB" id="341259at2759"/>
<comment type="caution">
    <text evidence="10">The sequence shown here is derived from an EMBL/GenBank/DDBJ whole genome shotgun (WGS) entry which is preliminary data.</text>
</comment>
<comment type="subcellular location">
    <subcellularLocation>
        <location evidence="1">Membrane</location>
        <topology evidence="1">Multi-pass membrane protein</topology>
    </subcellularLocation>
</comment>
<dbReference type="EMBL" id="CAJPDS010000016">
    <property type="protein sequence ID" value="CAF9915642.1"/>
    <property type="molecule type" value="Genomic_DNA"/>
</dbReference>
<name>A0A8H3EZS9_9LECA</name>
<keyword evidence="2 9" id="KW-0812">Transmembrane</keyword>
<keyword evidence="3" id="KW-0677">Repeat</keyword>
<dbReference type="InterPro" id="IPR002523">
    <property type="entry name" value="MgTranspt_CorA/ZnTranspt_ZntB"/>
</dbReference>
<dbReference type="Gene3D" id="1.25.40.20">
    <property type="entry name" value="Ankyrin repeat-containing domain"/>
    <property type="match status" value="3"/>
</dbReference>
<dbReference type="SUPFAM" id="SSF48403">
    <property type="entry name" value="Ankyrin repeat"/>
    <property type="match status" value="1"/>
</dbReference>
<evidence type="ECO:0000313" key="10">
    <source>
        <dbReference type="EMBL" id="CAF9915642.1"/>
    </source>
</evidence>
<dbReference type="Pfam" id="PF12796">
    <property type="entry name" value="Ank_2"/>
    <property type="match status" value="3"/>
</dbReference>
<dbReference type="Pfam" id="PF01544">
    <property type="entry name" value="CorA"/>
    <property type="match status" value="1"/>
</dbReference>
<dbReference type="InterPro" id="IPR045863">
    <property type="entry name" value="CorA_TM1_TM2"/>
</dbReference>
<protein>
    <recommendedName>
        <fullName evidence="12">Ankyrin repeat protein</fullName>
    </recommendedName>
</protein>
<dbReference type="AlphaFoldDB" id="A0A8H3EZS9"/>